<protein>
    <submittedName>
        <fullName evidence="2">FBA domain-containing protein</fullName>
    </submittedName>
</protein>
<dbReference type="AlphaFoldDB" id="A0A1I7TB26"/>
<proteinExistence type="predicted"/>
<organism evidence="1 2">
    <name type="scientific">Caenorhabditis tropicalis</name>
    <dbReference type="NCBI Taxonomy" id="1561998"/>
    <lineage>
        <taxon>Eukaryota</taxon>
        <taxon>Metazoa</taxon>
        <taxon>Ecdysozoa</taxon>
        <taxon>Nematoda</taxon>
        <taxon>Chromadorea</taxon>
        <taxon>Rhabditida</taxon>
        <taxon>Rhabditina</taxon>
        <taxon>Rhabditomorpha</taxon>
        <taxon>Rhabditoidea</taxon>
        <taxon>Rhabditidae</taxon>
        <taxon>Peloderinae</taxon>
        <taxon>Caenorhabditis</taxon>
    </lineage>
</organism>
<accession>A0A1I7TB26</accession>
<sequence length="345" mass="40185">MYDRRKYAFNGVCYFKNVREIMERDDFFPHIPIGRVGGIDGWSVRLQRENINNITYYKLAIRTDRDRPTIESRVYFGILKPNGETERPVEGNLELRDTCGIAGPKISVDEWLNEGNRYLTNGGIKIEYGFQIKKILSMEGQWTFNFYDKIYDYALSGRAFFENARERIRPDDFPRGRIPSIGGMNDWVVGIHGQFSGDRIYYYPCLTSNEVIPEVLCRYYLSYIKNDGSPDFLEESYTRLEMDASPVGRGATAAVLLDEQEGYLKNGGLTVEFGFQIEGILDSDGIWTFNFHDRLFDWINKLNMITFLRRERDTFEGIAEELKKVKIETMAGEMMKKCVMFFMET</sequence>
<name>A0A1I7TB26_9PELO</name>
<evidence type="ECO:0000313" key="2">
    <source>
        <dbReference type="WBParaSite" id="Csp11.Scaffold568.g4190.t1"/>
    </source>
</evidence>
<keyword evidence="1" id="KW-1185">Reference proteome</keyword>
<evidence type="ECO:0000313" key="1">
    <source>
        <dbReference type="Proteomes" id="UP000095282"/>
    </source>
</evidence>
<reference evidence="2" key="1">
    <citation type="submission" date="2016-11" db="UniProtKB">
        <authorList>
            <consortium name="WormBaseParasite"/>
        </authorList>
    </citation>
    <scope>IDENTIFICATION</scope>
</reference>
<dbReference type="Proteomes" id="UP000095282">
    <property type="component" value="Unplaced"/>
</dbReference>
<dbReference type="WBParaSite" id="Csp11.Scaffold568.g4190.t1">
    <property type="protein sequence ID" value="Csp11.Scaffold568.g4190.t1"/>
    <property type="gene ID" value="Csp11.Scaffold568.g4190"/>
</dbReference>